<reference evidence="2 3" key="1">
    <citation type="submission" date="2016-07" db="EMBL/GenBank/DDBJ databases">
        <title>Disparate Historic Effective Population Sizes Predicted by Modern Levels of Genome Diversity for the Scaled Quail (Callipepla squamata) and the Northern Bobwhite (Colinus virginianus): Inferences from First and Second Generation Draft Genome Assemblies for Sympatric New World Quail.</title>
        <authorList>
            <person name="Oldeschulte D.L."/>
            <person name="Halley Y.A."/>
            <person name="Bhattarai E.K."/>
            <person name="Brashear W.A."/>
            <person name="Hill J."/>
            <person name="Metz R.P."/>
            <person name="Johnson C.D."/>
            <person name="Rollins D."/>
            <person name="Peterson M.J."/>
            <person name="Bickhart D.M."/>
            <person name="Decker J.E."/>
            <person name="Seabury C.M."/>
        </authorList>
    </citation>
    <scope>NUCLEOTIDE SEQUENCE [LARGE SCALE GENOMIC DNA]</scope>
    <source>
        <strain evidence="2 3">Texas</strain>
        <tissue evidence="2">Leg muscle</tissue>
    </source>
</reference>
<dbReference type="OrthoDB" id="9201750at2759"/>
<name>A0A226N3P7_CALSU</name>
<dbReference type="Proteomes" id="UP000198323">
    <property type="component" value="Unassembled WGS sequence"/>
</dbReference>
<evidence type="ECO:0008006" key="4">
    <source>
        <dbReference type="Google" id="ProtNLM"/>
    </source>
</evidence>
<dbReference type="EMBL" id="MCFN01000245">
    <property type="protein sequence ID" value="OXB61920.1"/>
    <property type="molecule type" value="Genomic_DNA"/>
</dbReference>
<keyword evidence="3" id="KW-1185">Reference proteome</keyword>
<evidence type="ECO:0000313" key="2">
    <source>
        <dbReference type="EMBL" id="OXB61920.1"/>
    </source>
</evidence>
<dbReference type="AlphaFoldDB" id="A0A226N3P7"/>
<keyword evidence="1" id="KW-0732">Signal</keyword>
<dbReference type="InterPro" id="IPR012573">
    <property type="entry name" value="Meleagrin/Cygnin"/>
</dbReference>
<comment type="caution">
    <text evidence="2">The sequence shown here is derived from an EMBL/GenBank/DDBJ whole genome shotgun (WGS) entry which is preliminary data.</text>
</comment>
<dbReference type="Pfam" id="PF08189">
    <property type="entry name" value="Meleagrin"/>
    <property type="match status" value="1"/>
</dbReference>
<proteinExistence type="predicted"/>
<feature type="signal peptide" evidence="1">
    <location>
        <begin position="1"/>
        <end position="22"/>
    </location>
</feature>
<protein>
    <recommendedName>
        <fullName evidence="4">Beta-defensin</fullName>
    </recommendedName>
</protein>
<dbReference type="Gene3D" id="3.10.360.10">
    <property type="entry name" value="Antimicrobial Peptide, Beta-defensin 2, Chain A"/>
    <property type="match status" value="1"/>
</dbReference>
<sequence length="80" mass="8976">MRLLCVLFAVLLLFSMAAPALSMVSEISVSDPNSSNSYGQVLKYCPKMGYCSTKCSKMEKWARSSDCKGHCCLPDNWKWK</sequence>
<feature type="chain" id="PRO_5012895238" description="Beta-defensin" evidence="1">
    <location>
        <begin position="23"/>
        <end position="80"/>
    </location>
</feature>
<evidence type="ECO:0000256" key="1">
    <source>
        <dbReference type="SAM" id="SignalP"/>
    </source>
</evidence>
<organism evidence="2 3">
    <name type="scientific">Callipepla squamata</name>
    <name type="common">Scaled quail</name>
    <dbReference type="NCBI Taxonomy" id="9009"/>
    <lineage>
        <taxon>Eukaryota</taxon>
        <taxon>Metazoa</taxon>
        <taxon>Chordata</taxon>
        <taxon>Craniata</taxon>
        <taxon>Vertebrata</taxon>
        <taxon>Euteleostomi</taxon>
        <taxon>Archelosauria</taxon>
        <taxon>Archosauria</taxon>
        <taxon>Dinosauria</taxon>
        <taxon>Saurischia</taxon>
        <taxon>Theropoda</taxon>
        <taxon>Coelurosauria</taxon>
        <taxon>Aves</taxon>
        <taxon>Neognathae</taxon>
        <taxon>Galloanserae</taxon>
        <taxon>Galliformes</taxon>
        <taxon>Odontophoridae</taxon>
        <taxon>Callipepla</taxon>
    </lineage>
</organism>
<evidence type="ECO:0000313" key="3">
    <source>
        <dbReference type="Proteomes" id="UP000198323"/>
    </source>
</evidence>
<gene>
    <name evidence="2" type="ORF">ASZ78_001723</name>
</gene>
<accession>A0A226N3P7</accession>